<dbReference type="GO" id="GO:0005549">
    <property type="term" value="F:odorant binding"/>
    <property type="evidence" value="ECO:0007669"/>
    <property type="project" value="InterPro"/>
</dbReference>
<organism evidence="11 12">
    <name type="scientific">Danaus plexippus plexippus</name>
    <dbReference type="NCBI Taxonomy" id="278856"/>
    <lineage>
        <taxon>Eukaryota</taxon>
        <taxon>Metazoa</taxon>
        <taxon>Ecdysozoa</taxon>
        <taxon>Arthropoda</taxon>
        <taxon>Hexapoda</taxon>
        <taxon>Insecta</taxon>
        <taxon>Pterygota</taxon>
        <taxon>Neoptera</taxon>
        <taxon>Endopterygota</taxon>
        <taxon>Lepidoptera</taxon>
        <taxon>Glossata</taxon>
        <taxon>Ditrysia</taxon>
        <taxon>Papilionoidea</taxon>
        <taxon>Nymphalidae</taxon>
        <taxon>Danainae</taxon>
        <taxon>Danaini</taxon>
        <taxon>Danaina</taxon>
        <taxon>Danaus</taxon>
        <taxon>Danaus</taxon>
    </lineage>
</organism>
<evidence type="ECO:0000313" key="12">
    <source>
        <dbReference type="Proteomes" id="UP000007151"/>
    </source>
</evidence>
<evidence type="ECO:0000256" key="9">
    <source>
        <dbReference type="ARBA" id="ARBA00023224"/>
    </source>
</evidence>
<dbReference type="GO" id="GO:0004984">
    <property type="term" value="F:olfactory receptor activity"/>
    <property type="evidence" value="ECO:0007669"/>
    <property type="project" value="InterPro"/>
</dbReference>
<comment type="caution">
    <text evidence="11">The sequence shown here is derived from an EMBL/GenBank/DDBJ whole genome shotgun (WGS) entry which is preliminary data.</text>
</comment>
<dbReference type="PANTHER" id="PTHR21137">
    <property type="entry name" value="ODORANT RECEPTOR"/>
    <property type="match status" value="1"/>
</dbReference>
<keyword evidence="12" id="KW-1185">Reference proteome</keyword>
<accession>A0A212ERL3</accession>
<sequence length="307" mass="34837">MIAKVSEMMSVYIIIQTGDLVQVWGDLTLMTASVFMLFTNIAYAIKLAYVIQRRELIQKIIFDGDNELDGQKTKLAIQTVERYRKYTIRLVTVYFSVAFSSVFGITFSGEKDQLPLRAWYPFDATKRPAYQWTYAHQFIALSINAAVNLCCDVLVATLIAQCRCRLRLIAQSLRTLCDDVDVDKKGRITADSEKVVSSRVRGIVMRHQLVLAQVEQLQQCFSVPILGQFAVASFIICVTAYQMAFSDEVSRAAYECPWYEFPASIRRLLLVIMVRCKRATVITVAGIVEISLDTFMSVRDDDTYSLS</sequence>
<dbReference type="GO" id="GO:0005886">
    <property type="term" value="C:plasma membrane"/>
    <property type="evidence" value="ECO:0007669"/>
    <property type="project" value="UniProtKB-SubCell"/>
</dbReference>
<evidence type="ECO:0000256" key="10">
    <source>
        <dbReference type="SAM" id="Phobius"/>
    </source>
</evidence>
<keyword evidence="6 10" id="KW-1133">Transmembrane helix</keyword>
<evidence type="ECO:0000256" key="6">
    <source>
        <dbReference type="ARBA" id="ARBA00022989"/>
    </source>
</evidence>
<name>A0A212ERL3_DANPL</name>
<evidence type="ECO:0000256" key="8">
    <source>
        <dbReference type="ARBA" id="ARBA00023170"/>
    </source>
</evidence>
<evidence type="ECO:0000256" key="4">
    <source>
        <dbReference type="ARBA" id="ARBA00022692"/>
    </source>
</evidence>
<evidence type="ECO:0000256" key="7">
    <source>
        <dbReference type="ARBA" id="ARBA00023136"/>
    </source>
</evidence>
<evidence type="ECO:0000256" key="2">
    <source>
        <dbReference type="ARBA" id="ARBA00022475"/>
    </source>
</evidence>
<feature type="transmembrane region" description="Helical" evidence="10">
    <location>
        <begin position="138"/>
        <end position="160"/>
    </location>
</feature>
<dbReference type="Pfam" id="PF02949">
    <property type="entry name" value="7tm_6"/>
    <property type="match status" value="2"/>
</dbReference>
<feature type="transmembrane region" description="Helical" evidence="10">
    <location>
        <begin position="27"/>
        <end position="49"/>
    </location>
</feature>
<keyword evidence="2" id="KW-1003">Cell membrane</keyword>
<keyword evidence="4 10" id="KW-0812">Transmembrane</keyword>
<dbReference type="PANTHER" id="PTHR21137:SF35">
    <property type="entry name" value="ODORANT RECEPTOR 19A-RELATED"/>
    <property type="match status" value="1"/>
</dbReference>
<keyword evidence="9" id="KW-0807">Transducer</keyword>
<evidence type="ECO:0000313" key="11">
    <source>
        <dbReference type="EMBL" id="OWR44138.1"/>
    </source>
</evidence>
<evidence type="ECO:0000256" key="1">
    <source>
        <dbReference type="ARBA" id="ARBA00004651"/>
    </source>
</evidence>
<proteinExistence type="predicted"/>
<keyword evidence="3" id="KW-0716">Sensory transduction</keyword>
<dbReference type="Proteomes" id="UP000007151">
    <property type="component" value="Unassembled WGS sequence"/>
</dbReference>
<protein>
    <submittedName>
        <fullName evidence="11">Olfactory receptor 63</fullName>
    </submittedName>
</protein>
<dbReference type="GO" id="GO:0007165">
    <property type="term" value="P:signal transduction"/>
    <property type="evidence" value="ECO:0007669"/>
    <property type="project" value="UniProtKB-KW"/>
</dbReference>
<dbReference type="KEGG" id="dpl:KGM_216079"/>
<reference evidence="11 12" key="1">
    <citation type="journal article" date="2011" name="Cell">
        <title>The monarch butterfly genome yields insights into long-distance migration.</title>
        <authorList>
            <person name="Zhan S."/>
            <person name="Merlin C."/>
            <person name="Boore J.L."/>
            <person name="Reppert S.M."/>
        </authorList>
    </citation>
    <scope>NUCLEOTIDE SEQUENCE [LARGE SCALE GENOMIC DNA]</scope>
    <source>
        <strain evidence="11">F-2</strain>
    </source>
</reference>
<comment type="subcellular location">
    <subcellularLocation>
        <location evidence="1">Cell membrane</location>
        <topology evidence="1">Multi-pass membrane protein</topology>
    </subcellularLocation>
</comment>
<gene>
    <name evidence="11" type="ORF">KGM_216079</name>
</gene>
<keyword evidence="5" id="KW-0552">Olfaction</keyword>
<dbReference type="eggNOG" id="ENOG502SAW0">
    <property type="taxonomic scope" value="Eukaryota"/>
</dbReference>
<evidence type="ECO:0000256" key="3">
    <source>
        <dbReference type="ARBA" id="ARBA00022606"/>
    </source>
</evidence>
<dbReference type="EMBL" id="AGBW02012983">
    <property type="protein sequence ID" value="OWR44138.1"/>
    <property type="molecule type" value="Genomic_DNA"/>
</dbReference>
<dbReference type="InParanoid" id="A0A212ERL3"/>
<feature type="transmembrane region" description="Helical" evidence="10">
    <location>
        <begin position="86"/>
        <end position="107"/>
    </location>
</feature>
<keyword evidence="7 10" id="KW-0472">Membrane</keyword>
<evidence type="ECO:0000256" key="5">
    <source>
        <dbReference type="ARBA" id="ARBA00022725"/>
    </source>
</evidence>
<dbReference type="InterPro" id="IPR004117">
    <property type="entry name" value="7tm6_olfct_rcpt"/>
</dbReference>
<keyword evidence="8 11" id="KW-0675">Receptor</keyword>
<dbReference type="AlphaFoldDB" id="A0A212ERL3"/>